<feature type="transmembrane region" description="Helical" evidence="1">
    <location>
        <begin position="305"/>
        <end position="327"/>
    </location>
</feature>
<keyword evidence="1" id="KW-0472">Membrane</keyword>
<dbReference type="EMBL" id="JAPQKH010000003">
    <property type="protein sequence ID" value="KAJ5107769.1"/>
    <property type="molecule type" value="Genomic_DNA"/>
</dbReference>
<feature type="transmembrane region" description="Helical" evidence="1">
    <location>
        <begin position="421"/>
        <end position="445"/>
    </location>
</feature>
<evidence type="ECO:0000313" key="3">
    <source>
        <dbReference type="EMBL" id="KAJ5107769.1"/>
    </source>
</evidence>
<dbReference type="InterPro" id="IPR046623">
    <property type="entry name" value="DUF6536"/>
</dbReference>
<dbReference type="PANTHER" id="PTHR35395">
    <property type="entry name" value="DUF6536 DOMAIN-CONTAINING PROTEIN"/>
    <property type="match status" value="1"/>
</dbReference>
<keyword evidence="1" id="KW-0812">Transmembrane</keyword>
<comment type="caution">
    <text evidence="3">The sequence shown here is derived from an EMBL/GenBank/DDBJ whole genome shotgun (WGS) entry which is preliminary data.</text>
</comment>
<keyword evidence="4" id="KW-1185">Reference proteome</keyword>
<reference evidence="3" key="1">
    <citation type="submission" date="2022-11" db="EMBL/GenBank/DDBJ databases">
        <authorList>
            <person name="Petersen C."/>
        </authorList>
    </citation>
    <scope>NUCLEOTIDE SEQUENCE</scope>
    <source>
        <strain evidence="3">IBT 30069</strain>
    </source>
</reference>
<keyword evidence="1" id="KW-1133">Transmembrane helix</keyword>
<accession>A0A9W9FWK4</accession>
<feature type="domain" description="DUF6536" evidence="2">
    <location>
        <begin position="1"/>
        <end position="80"/>
    </location>
</feature>
<protein>
    <recommendedName>
        <fullName evidence="2">DUF6536 domain-containing protein</fullName>
    </recommendedName>
</protein>
<sequence length="582" mass="64717">MQCVNSPTIKEVNNAHSKQKWLNIGTPSVRNLFFVSWSKRCLWLALGVMSFPLHMIWNSTVFETTSINEYITVAVTEEFIQGAKWSIPGYAASIGYNKRYYDIVQSLQNQATAGSLERLDTNSCLVAYHTNRVTDRKDVLLITDQQPSSETSLIAIYTSQLSFSDSYHPMYDWIDRVNGGWVTGDPFLGDTQELSAKECYSQTVDEQCKISIVLAFLGIVIFCNIVKGACFMLTLYITKKDPPLCTSGDMIQSFLKEPDVFITGRCLLSKRDMERNSPEWTPRSANTGDIWTGGRDSWLAAVNRWQLVSFVVSLAILTTAAGLLIMLQGPMDRPSGLESFSMPFIGDSATGWKIPETRVFASFLLINIPQILVSYIYMGLNNILTTMLVMAEWCGYSAASRKPRKGLRVSSPLPKTQQRSTYFLSVPYRWSIPTTTIIAAVHFLVSEGVSFMQIDVQSSGWNASSTTHTTNFLFISTITVAVIILPVLGISLIVLIALILLRSYTSYMPLAGCCSASIAAACQPSRLPHDMLGRKTMFPADLAEKNLKWGVVEAPNRAEFGIGHATFSGDDVTPLEEEKMYT</sequence>
<reference evidence="3" key="2">
    <citation type="journal article" date="2023" name="IMA Fungus">
        <title>Comparative genomic study of the Penicillium genus elucidates a diverse pangenome and 15 lateral gene transfer events.</title>
        <authorList>
            <person name="Petersen C."/>
            <person name="Sorensen T."/>
            <person name="Nielsen M.R."/>
            <person name="Sondergaard T.E."/>
            <person name="Sorensen J.L."/>
            <person name="Fitzpatrick D.A."/>
            <person name="Frisvad J.C."/>
            <person name="Nielsen K.L."/>
        </authorList>
    </citation>
    <scope>NUCLEOTIDE SEQUENCE</scope>
    <source>
        <strain evidence="3">IBT 30069</strain>
    </source>
</reference>
<dbReference type="Pfam" id="PF20163">
    <property type="entry name" value="DUF6536"/>
    <property type="match status" value="1"/>
</dbReference>
<proteinExistence type="predicted"/>
<feature type="transmembrane region" description="Helical" evidence="1">
    <location>
        <begin position="472"/>
        <end position="501"/>
    </location>
</feature>
<dbReference type="AlphaFoldDB" id="A0A9W9FWK4"/>
<name>A0A9W9FWK4_9EURO</name>
<evidence type="ECO:0000259" key="2">
    <source>
        <dbReference type="Pfam" id="PF20163"/>
    </source>
</evidence>
<dbReference type="Proteomes" id="UP001149165">
    <property type="component" value="Unassembled WGS sequence"/>
</dbReference>
<dbReference type="PANTHER" id="PTHR35395:SF1">
    <property type="entry name" value="DUF6536 DOMAIN-CONTAINING PROTEIN"/>
    <property type="match status" value="1"/>
</dbReference>
<organism evidence="3 4">
    <name type="scientific">Penicillium angulare</name>
    <dbReference type="NCBI Taxonomy" id="116970"/>
    <lineage>
        <taxon>Eukaryota</taxon>
        <taxon>Fungi</taxon>
        <taxon>Dikarya</taxon>
        <taxon>Ascomycota</taxon>
        <taxon>Pezizomycotina</taxon>
        <taxon>Eurotiomycetes</taxon>
        <taxon>Eurotiomycetidae</taxon>
        <taxon>Eurotiales</taxon>
        <taxon>Aspergillaceae</taxon>
        <taxon>Penicillium</taxon>
    </lineage>
</organism>
<feature type="transmembrane region" description="Helical" evidence="1">
    <location>
        <begin position="212"/>
        <end position="237"/>
    </location>
</feature>
<gene>
    <name evidence="3" type="ORF">N7456_004444</name>
</gene>
<feature type="transmembrane region" description="Helical" evidence="1">
    <location>
        <begin position="359"/>
        <end position="377"/>
    </location>
</feature>
<dbReference type="OrthoDB" id="5429634at2759"/>
<evidence type="ECO:0000256" key="1">
    <source>
        <dbReference type="SAM" id="Phobius"/>
    </source>
</evidence>
<evidence type="ECO:0000313" key="4">
    <source>
        <dbReference type="Proteomes" id="UP001149165"/>
    </source>
</evidence>